<keyword evidence="2" id="KW-1185">Reference proteome</keyword>
<dbReference type="EMBL" id="CAJHJT010000056">
    <property type="protein sequence ID" value="CAD7012102.1"/>
    <property type="molecule type" value="Genomic_DNA"/>
</dbReference>
<accession>A0A811VD09</accession>
<gene>
    <name evidence="1" type="ORF">CCAP1982_LOCUS20201</name>
</gene>
<evidence type="ECO:0000313" key="2">
    <source>
        <dbReference type="Proteomes" id="UP000606786"/>
    </source>
</evidence>
<name>A0A811VD09_CERCA</name>
<comment type="caution">
    <text evidence="1">The sequence shown here is derived from an EMBL/GenBank/DDBJ whole genome shotgun (WGS) entry which is preliminary data.</text>
</comment>
<dbReference type="Proteomes" id="UP000606786">
    <property type="component" value="Unassembled WGS sequence"/>
</dbReference>
<proteinExistence type="predicted"/>
<protein>
    <submittedName>
        <fullName evidence="1">(Mediterranean fruit fly) hypothetical protein</fullName>
    </submittedName>
</protein>
<organism evidence="1 2">
    <name type="scientific">Ceratitis capitata</name>
    <name type="common">Mediterranean fruit fly</name>
    <name type="synonym">Tephritis capitata</name>
    <dbReference type="NCBI Taxonomy" id="7213"/>
    <lineage>
        <taxon>Eukaryota</taxon>
        <taxon>Metazoa</taxon>
        <taxon>Ecdysozoa</taxon>
        <taxon>Arthropoda</taxon>
        <taxon>Hexapoda</taxon>
        <taxon>Insecta</taxon>
        <taxon>Pterygota</taxon>
        <taxon>Neoptera</taxon>
        <taxon>Endopterygota</taxon>
        <taxon>Diptera</taxon>
        <taxon>Brachycera</taxon>
        <taxon>Muscomorpha</taxon>
        <taxon>Tephritoidea</taxon>
        <taxon>Tephritidae</taxon>
        <taxon>Ceratitis</taxon>
        <taxon>Ceratitis</taxon>
    </lineage>
</organism>
<sequence>MYLPLTLLRGNEKPVGAKPPTFSLEYKLIEVQKLEHTGFALLCQAQAYPVPIIRANWCQSACFPRRSANFFKSRCEPVGAKAPTFSSDSKGSIFVRTVGSSFALLCQAQAFPVPIISVGQSFALLCQAQAFPVPIIR</sequence>
<evidence type="ECO:0000313" key="1">
    <source>
        <dbReference type="EMBL" id="CAD7012102.1"/>
    </source>
</evidence>
<reference evidence="1" key="1">
    <citation type="submission" date="2020-11" db="EMBL/GenBank/DDBJ databases">
        <authorList>
            <person name="Whitehead M."/>
        </authorList>
    </citation>
    <scope>NUCLEOTIDE SEQUENCE</scope>
    <source>
        <strain evidence="1">EGII</strain>
    </source>
</reference>
<dbReference type="AlphaFoldDB" id="A0A811VD09"/>